<dbReference type="Proteomes" id="UP001499978">
    <property type="component" value="Unassembled WGS sequence"/>
</dbReference>
<evidence type="ECO:0000256" key="1">
    <source>
        <dbReference type="SAM" id="MobiDB-lite"/>
    </source>
</evidence>
<keyword evidence="3" id="KW-1185">Reference proteome</keyword>
<dbReference type="EMBL" id="BAAARY010000005">
    <property type="protein sequence ID" value="GAA2519385.1"/>
    <property type="molecule type" value="Genomic_DNA"/>
</dbReference>
<name>A0ABN3NDX1_9ACTN</name>
<evidence type="ECO:0000313" key="3">
    <source>
        <dbReference type="Proteomes" id="UP001499978"/>
    </source>
</evidence>
<reference evidence="2 3" key="1">
    <citation type="journal article" date="2019" name="Int. J. Syst. Evol. Microbiol.">
        <title>The Global Catalogue of Microorganisms (GCM) 10K type strain sequencing project: providing services to taxonomists for standard genome sequencing and annotation.</title>
        <authorList>
            <consortium name="The Broad Institute Genomics Platform"/>
            <consortium name="The Broad Institute Genome Sequencing Center for Infectious Disease"/>
            <person name="Wu L."/>
            <person name="Ma J."/>
        </authorList>
    </citation>
    <scope>NUCLEOTIDE SEQUENCE [LARGE SCALE GENOMIC DNA]</scope>
    <source>
        <strain evidence="2 3">JCM 3367</strain>
    </source>
</reference>
<accession>A0ABN3NDX1</accession>
<dbReference type="RefSeq" id="WP_344170487.1">
    <property type="nucleotide sequence ID" value="NZ_BAAARY010000005.1"/>
</dbReference>
<proteinExistence type="predicted"/>
<evidence type="ECO:0000313" key="2">
    <source>
        <dbReference type="EMBL" id="GAA2519385.1"/>
    </source>
</evidence>
<feature type="region of interest" description="Disordered" evidence="1">
    <location>
        <begin position="110"/>
        <end position="153"/>
    </location>
</feature>
<organism evidence="2 3">
    <name type="scientific">Pilimelia columellifera subsp. columellifera</name>
    <dbReference type="NCBI Taxonomy" id="706583"/>
    <lineage>
        <taxon>Bacteria</taxon>
        <taxon>Bacillati</taxon>
        <taxon>Actinomycetota</taxon>
        <taxon>Actinomycetes</taxon>
        <taxon>Micromonosporales</taxon>
        <taxon>Micromonosporaceae</taxon>
        <taxon>Pilimelia</taxon>
    </lineage>
</organism>
<gene>
    <name evidence="2" type="ORF">GCM10010201_15610</name>
</gene>
<dbReference type="Gene3D" id="2.60.20.10">
    <property type="entry name" value="Crystallins"/>
    <property type="match status" value="1"/>
</dbReference>
<comment type="caution">
    <text evidence="2">The sequence shown here is derived from an EMBL/GenBank/DDBJ whole genome shotgun (WGS) entry which is preliminary data.</text>
</comment>
<sequence length="153" mass="16651">MTGATRCDADAEGAASLASADLVIARVYDGTSYSGSSLTFVKSSSRTAGYDNEVQWDDLRSTSGGNWNDRITSVRAYERCDVKLVQNIRFGGSSLHLDRRRREPRYDRRRLEQLGQFDQGSRNGGRGGTSAGSAPPVAASWPRARPPHGTALR</sequence>
<protein>
    <submittedName>
        <fullName evidence="2">Uncharacterized protein</fullName>
    </submittedName>
</protein>